<sequence>MTLSVMIVVKMTILECSLLWNPTTKKYKTLPVFRPIYGNIYGLGYGELHDDYKVVGISRKYNKEGSRDIEVKVYSLKSDSWTSVDACGEILNGSCRKMILNGSGLFTNGKLHWQTIIAGPNFSNARKGRDIISFDLTNEKWEKMEKPSYGVNETDLCMGTFGSDLCVFSYYKGLVLRL</sequence>
<dbReference type="PANTHER" id="PTHR31672">
    <property type="entry name" value="BNACNNG10540D PROTEIN"/>
    <property type="match status" value="1"/>
</dbReference>
<dbReference type="InterPro" id="IPR017451">
    <property type="entry name" value="F-box-assoc_interact_dom"/>
</dbReference>
<dbReference type="PANTHER" id="PTHR31672:SF13">
    <property type="entry name" value="F-BOX PROTEIN CPR30-LIKE"/>
    <property type="match status" value="1"/>
</dbReference>
<evidence type="ECO:0000259" key="2">
    <source>
        <dbReference type="Pfam" id="PF07734"/>
    </source>
</evidence>
<protein>
    <recommendedName>
        <fullName evidence="2">F-box associated beta-propeller type 1 domain-containing protein</fullName>
    </recommendedName>
</protein>
<keyword evidence="4" id="KW-1185">Reference proteome</keyword>
<dbReference type="Gramene" id="PHT72090">
    <property type="protein sequence ID" value="PHT72090"/>
    <property type="gene ID" value="T459_22875"/>
</dbReference>
<reference evidence="3 4" key="2">
    <citation type="journal article" date="2017" name="Genome Biol.">
        <title>New reference genome sequences of hot pepper reveal the massive evolution of plant disease-resistance genes by retroduplication.</title>
        <authorList>
            <person name="Kim S."/>
            <person name="Park J."/>
            <person name="Yeom S.I."/>
            <person name="Kim Y.M."/>
            <person name="Seo E."/>
            <person name="Kim K.T."/>
            <person name="Kim M.S."/>
            <person name="Lee J.M."/>
            <person name="Cheong K."/>
            <person name="Shin H.S."/>
            <person name="Kim S.B."/>
            <person name="Han K."/>
            <person name="Lee J."/>
            <person name="Park M."/>
            <person name="Lee H.A."/>
            <person name="Lee H.Y."/>
            <person name="Lee Y."/>
            <person name="Oh S."/>
            <person name="Lee J.H."/>
            <person name="Choi E."/>
            <person name="Choi E."/>
            <person name="Lee S.E."/>
            <person name="Jeon J."/>
            <person name="Kim H."/>
            <person name="Choi G."/>
            <person name="Song H."/>
            <person name="Lee J."/>
            <person name="Lee S.C."/>
            <person name="Kwon J.K."/>
            <person name="Lee H.Y."/>
            <person name="Koo N."/>
            <person name="Hong Y."/>
            <person name="Kim R.W."/>
            <person name="Kang W.H."/>
            <person name="Huh J.H."/>
            <person name="Kang B.C."/>
            <person name="Yang T.J."/>
            <person name="Lee Y.H."/>
            <person name="Bennetzen J.L."/>
            <person name="Choi D."/>
        </authorList>
    </citation>
    <scope>NUCLEOTIDE SEQUENCE [LARGE SCALE GENOMIC DNA]</scope>
    <source>
        <strain evidence="4">cv. CM334</strain>
    </source>
</reference>
<dbReference type="EMBL" id="AYRZ02000009">
    <property type="protein sequence ID" value="PHT72090.1"/>
    <property type="molecule type" value="Genomic_DNA"/>
</dbReference>
<dbReference type="Pfam" id="PF07734">
    <property type="entry name" value="FBA_1"/>
    <property type="match status" value="1"/>
</dbReference>
<organism evidence="3 4">
    <name type="scientific">Capsicum annuum</name>
    <name type="common">Capsicum pepper</name>
    <dbReference type="NCBI Taxonomy" id="4072"/>
    <lineage>
        <taxon>Eukaryota</taxon>
        <taxon>Viridiplantae</taxon>
        <taxon>Streptophyta</taxon>
        <taxon>Embryophyta</taxon>
        <taxon>Tracheophyta</taxon>
        <taxon>Spermatophyta</taxon>
        <taxon>Magnoliopsida</taxon>
        <taxon>eudicotyledons</taxon>
        <taxon>Gunneridae</taxon>
        <taxon>Pentapetalae</taxon>
        <taxon>asterids</taxon>
        <taxon>lamiids</taxon>
        <taxon>Solanales</taxon>
        <taxon>Solanaceae</taxon>
        <taxon>Solanoideae</taxon>
        <taxon>Capsiceae</taxon>
        <taxon>Capsicum</taxon>
    </lineage>
</organism>
<evidence type="ECO:0000313" key="3">
    <source>
        <dbReference type="EMBL" id="PHT72090.1"/>
    </source>
</evidence>
<dbReference type="STRING" id="4072.A0A2G2YQR7"/>
<comment type="caution">
    <text evidence="3">The sequence shown here is derived from an EMBL/GenBank/DDBJ whole genome shotgun (WGS) entry which is preliminary data.</text>
</comment>
<accession>A0A2G2YQR7</accession>
<dbReference type="OMA" id="LANDKWE"/>
<dbReference type="Proteomes" id="UP000222542">
    <property type="component" value="Unassembled WGS sequence"/>
</dbReference>
<reference evidence="3 4" key="1">
    <citation type="journal article" date="2014" name="Nat. Genet.">
        <title>Genome sequence of the hot pepper provides insights into the evolution of pungency in Capsicum species.</title>
        <authorList>
            <person name="Kim S."/>
            <person name="Park M."/>
            <person name="Yeom S.I."/>
            <person name="Kim Y.M."/>
            <person name="Lee J.M."/>
            <person name="Lee H.A."/>
            <person name="Seo E."/>
            <person name="Choi J."/>
            <person name="Cheong K."/>
            <person name="Kim K.T."/>
            <person name="Jung K."/>
            <person name="Lee G.W."/>
            <person name="Oh S.K."/>
            <person name="Bae C."/>
            <person name="Kim S.B."/>
            <person name="Lee H.Y."/>
            <person name="Kim S.Y."/>
            <person name="Kim M.S."/>
            <person name="Kang B.C."/>
            <person name="Jo Y.D."/>
            <person name="Yang H.B."/>
            <person name="Jeong H.J."/>
            <person name="Kang W.H."/>
            <person name="Kwon J.K."/>
            <person name="Shin C."/>
            <person name="Lim J.Y."/>
            <person name="Park J.H."/>
            <person name="Huh J.H."/>
            <person name="Kim J.S."/>
            <person name="Kim B.D."/>
            <person name="Cohen O."/>
            <person name="Paran I."/>
            <person name="Suh M.C."/>
            <person name="Lee S.B."/>
            <person name="Kim Y.K."/>
            <person name="Shin Y."/>
            <person name="Noh S.J."/>
            <person name="Park J."/>
            <person name="Seo Y.S."/>
            <person name="Kwon S.Y."/>
            <person name="Kim H.A."/>
            <person name="Park J.M."/>
            <person name="Kim H.J."/>
            <person name="Choi S.B."/>
            <person name="Bosland P.W."/>
            <person name="Reeves G."/>
            <person name="Jo S.H."/>
            <person name="Lee B.W."/>
            <person name="Cho H.T."/>
            <person name="Choi H.S."/>
            <person name="Lee M.S."/>
            <person name="Yu Y."/>
            <person name="Do Choi Y."/>
            <person name="Park B.S."/>
            <person name="van Deynze A."/>
            <person name="Ashrafi H."/>
            <person name="Hill T."/>
            <person name="Kim W.T."/>
            <person name="Pai H.S."/>
            <person name="Ahn H.K."/>
            <person name="Yeam I."/>
            <person name="Giovannoni J.J."/>
            <person name="Rose J.K."/>
            <person name="Sorensen I."/>
            <person name="Lee S.J."/>
            <person name="Kim R.W."/>
            <person name="Choi I.Y."/>
            <person name="Choi B.S."/>
            <person name="Lim J.S."/>
            <person name="Lee Y.H."/>
            <person name="Choi D."/>
        </authorList>
    </citation>
    <scope>NUCLEOTIDE SEQUENCE [LARGE SCALE GENOMIC DNA]</scope>
    <source>
        <strain evidence="4">cv. CM334</strain>
    </source>
</reference>
<dbReference type="InterPro" id="IPR050796">
    <property type="entry name" value="SCF_F-box_component"/>
</dbReference>
<evidence type="ECO:0000313" key="4">
    <source>
        <dbReference type="Proteomes" id="UP000222542"/>
    </source>
</evidence>
<feature type="chain" id="PRO_5013780802" description="F-box associated beta-propeller type 1 domain-containing protein" evidence="1">
    <location>
        <begin position="17"/>
        <end position="178"/>
    </location>
</feature>
<evidence type="ECO:0000256" key="1">
    <source>
        <dbReference type="SAM" id="SignalP"/>
    </source>
</evidence>
<gene>
    <name evidence="3" type="ORF">T459_22875</name>
</gene>
<name>A0A2G2YQR7_CAPAN</name>
<dbReference type="InterPro" id="IPR006527">
    <property type="entry name" value="F-box-assoc_dom_typ1"/>
</dbReference>
<keyword evidence="1" id="KW-0732">Signal</keyword>
<proteinExistence type="predicted"/>
<feature type="domain" description="F-box associated beta-propeller type 1" evidence="2">
    <location>
        <begin position="16"/>
        <end position="153"/>
    </location>
</feature>
<feature type="signal peptide" evidence="1">
    <location>
        <begin position="1"/>
        <end position="16"/>
    </location>
</feature>
<dbReference type="NCBIfam" id="TIGR01640">
    <property type="entry name" value="F_box_assoc_1"/>
    <property type="match status" value="1"/>
</dbReference>
<dbReference type="AlphaFoldDB" id="A0A2G2YQR7"/>